<dbReference type="RefSeq" id="WP_069645855.1">
    <property type="nucleotide sequence ID" value="NZ_MIJZ01000012.1"/>
</dbReference>
<name>A0A1E5GH12_9ENTE</name>
<evidence type="ECO:0000313" key="2">
    <source>
        <dbReference type="Proteomes" id="UP000094068"/>
    </source>
</evidence>
<keyword evidence="2" id="KW-1185">Reference proteome</keyword>
<proteinExistence type="predicted"/>
<organism evidence="1 2">
    <name type="scientific">Enterococcus ureasiticus</name>
    <dbReference type="NCBI Taxonomy" id="903984"/>
    <lineage>
        <taxon>Bacteria</taxon>
        <taxon>Bacillati</taxon>
        <taxon>Bacillota</taxon>
        <taxon>Bacilli</taxon>
        <taxon>Lactobacillales</taxon>
        <taxon>Enterococcaceae</taxon>
        <taxon>Enterococcus</taxon>
    </lineage>
</organism>
<dbReference type="AlphaFoldDB" id="A0A1E5GH12"/>
<reference evidence="2" key="1">
    <citation type="submission" date="2016-09" db="EMBL/GenBank/DDBJ databases">
        <authorList>
            <person name="Gulvik C.A."/>
        </authorList>
    </citation>
    <scope>NUCLEOTIDE SEQUENCE [LARGE SCALE GENOMIC DNA]</scope>
    <source>
        <strain evidence="2">DSM 23328</strain>
    </source>
</reference>
<sequence length="78" mass="8640">MLSEINSNLNKVNDSLHVNVSLPKPSEERIAKASAANFILGTTAICYGLMTKKKRYCLMGGLSLLSAWILKEEIEQDK</sequence>
<dbReference type="Proteomes" id="UP000094068">
    <property type="component" value="Unassembled WGS sequence"/>
</dbReference>
<dbReference type="STRING" id="903984.BCR21_07125"/>
<gene>
    <name evidence="1" type="ORF">BCR21_07125</name>
</gene>
<dbReference type="EMBL" id="MIJZ01000012">
    <property type="protein sequence ID" value="OEG12002.1"/>
    <property type="molecule type" value="Genomic_DNA"/>
</dbReference>
<evidence type="ECO:0000313" key="1">
    <source>
        <dbReference type="EMBL" id="OEG12002.1"/>
    </source>
</evidence>
<accession>A0A1E5GH12</accession>
<protein>
    <submittedName>
        <fullName evidence="1">Uncharacterized protein</fullName>
    </submittedName>
</protein>
<comment type="caution">
    <text evidence="1">The sequence shown here is derived from an EMBL/GenBank/DDBJ whole genome shotgun (WGS) entry which is preliminary data.</text>
</comment>
<dbReference type="OrthoDB" id="2186329at2"/>